<proteinExistence type="predicted"/>
<dbReference type="PROSITE" id="PS50118">
    <property type="entry name" value="HMG_BOX_2"/>
    <property type="match status" value="1"/>
</dbReference>
<dbReference type="SMART" id="SM00398">
    <property type="entry name" value="HMG"/>
    <property type="match status" value="1"/>
</dbReference>
<evidence type="ECO:0000256" key="1">
    <source>
        <dbReference type="ARBA" id="ARBA00023125"/>
    </source>
</evidence>
<dbReference type="InterPro" id="IPR036910">
    <property type="entry name" value="HMG_box_dom_sf"/>
</dbReference>
<sequence length="124" mass="13856">MPKVVKKEATKVSKRGAKNEEVKQKKKKRAKKDPNAPKNPLSAYLLFCNDHRDDVKTKNPEASFGAIGRMLGDLWRGCSDAQKAPYNAKHEKAKAKYAVEKAAYDAKKAGSDDDDEEDEDEESD</sequence>
<evidence type="ECO:0000313" key="6">
    <source>
        <dbReference type="Proteomes" id="UP001194696"/>
    </source>
</evidence>
<dbReference type="EMBL" id="JAAAIM010000116">
    <property type="protein sequence ID" value="KAG0294500.1"/>
    <property type="molecule type" value="Genomic_DNA"/>
</dbReference>
<reference evidence="5 6" key="1">
    <citation type="journal article" date="2020" name="Fungal Divers.">
        <title>Resolving the Mortierellaceae phylogeny through synthesis of multi-gene phylogenetics and phylogenomics.</title>
        <authorList>
            <person name="Vandepol N."/>
            <person name="Liber J."/>
            <person name="Desiro A."/>
            <person name="Na H."/>
            <person name="Kennedy M."/>
            <person name="Barry K."/>
            <person name="Grigoriev I.V."/>
            <person name="Miller A.N."/>
            <person name="O'Donnell K."/>
            <person name="Stajich J.E."/>
            <person name="Bonito G."/>
        </authorList>
    </citation>
    <scope>NUCLEOTIDE SEQUENCE [LARGE SCALE GENOMIC DNA]</scope>
    <source>
        <strain evidence="5 6">AD045</strain>
    </source>
</reference>
<dbReference type="Pfam" id="PF00505">
    <property type="entry name" value="HMG_box"/>
    <property type="match status" value="1"/>
</dbReference>
<gene>
    <name evidence="5" type="primary">NHP6_1</name>
    <name evidence="5" type="ORF">BGZ96_001031</name>
</gene>
<dbReference type="SUPFAM" id="SSF47095">
    <property type="entry name" value="HMG-box"/>
    <property type="match status" value="1"/>
</dbReference>
<feature type="DNA-binding region" description="HMG box" evidence="2">
    <location>
        <begin position="37"/>
        <end position="105"/>
    </location>
</feature>
<dbReference type="InterPro" id="IPR050342">
    <property type="entry name" value="HMGB"/>
</dbReference>
<dbReference type="PANTHER" id="PTHR48112:SF22">
    <property type="entry name" value="MITOCHONDRIAL TRANSCRIPTION FACTOR A, ISOFORM B"/>
    <property type="match status" value="1"/>
</dbReference>
<evidence type="ECO:0000259" key="4">
    <source>
        <dbReference type="PROSITE" id="PS50118"/>
    </source>
</evidence>
<feature type="compositionally biased region" description="Basic and acidic residues" evidence="3">
    <location>
        <begin position="1"/>
        <end position="23"/>
    </location>
</feature>
<dbReference type="PANTHER" id="PTHR48112">
    <property type="entry name" value="HIGH MOBILITY GROUP PROTEIN DSP1"/>
    <property type="match status" value="1"/>
</dbReference>
<dbReference type="PRINTS" id="PR00886">
    <property type="entry name" value="HIGHMOBLTY12"/>
</dbReference>
<keyword evidence="2" id="KW-0539">Nucleus</keyword>
<feature type="region of interest" description="Disordered" evidence="3">
    <location>
        <begin position="1"/>
        <end position="41"/>
    </location>
</feature>
<dbReference type="Gene3D" id="1.10.30.10">
    <property type="entry name" value="High mobility group box domain"/>
    <property type="match status" value="1"/>
</dbReference>
<evidence type="ECO:0000256" key="2">
    <source>
        <dbReference type="PROSITE-ProRule" id="PRU00267"/>
    </source>
</evidence>
<dbReference type="InterPro" id="IPR009071">
    <property type="entry name" value="HMG_box_dom"/>
</dbReference>
<dbReference type="Proteomes" id="UP001194696">
    <property type="component" value="Unassembled WGS sequence"/>
</dbReference>
<keyword evidence="6" id="KW-1185">Reference proteome</keyword>
<organism evidence="5 6">
    <name type="scientific">Linnemannia gamsii</name>
    <dbReference type="NCBI Taxonomy" id="64522"/>
    <lineage>
        <taxon>Eukaryota</taxon>
        <taxon>Fungi</taxon>
        <taxon>Fungi incertae sedis</taxon>
        <taxon>Mucoromycota</taxon>
        <taxon>Mortierellomycotina</taxon>
        <taxon>Mortierellomycetes</taxon>
        <taxon>Mortierellales</taxon>
        <taxon>Mortierellaceae</taxon>
        <taxon>Linnemannia</taxon>
    </lineage>
</organism>
<comment type="caution">
    <text evidence="5">The sequence shown here is derived from an EMBL/GenBank/DDBJ whole genome shotgun (WGS) entry which is preliminary data.</text>
</comment>
<feature type="region of interest" description="Disordered" evidence="3">
    <location>
        <begin position="103"/>
        <end position="124"/>
    </location>
</feature>
<accession>A0ABQ7KAB2</accession>
<name>A0ABQ7KAB2_9FUNG</name>
<feature type="compositionally biased region" description="Acidic residues" evidence="3">
    <location>
        <begin position="112"/>
        <end position="124"/>
    </location>
</feature>
<protein>
    <submittedName>
        <fullName evidence="5">Non-histone chromosomal protein 6</fullName>
    </submittedName>
</protein>
<feature type="domain" description="HMG box" evidence="4">
    <location>
        <begin position="37"/>
        <end position="105"/>
    </location>
</feature>
<evidence type="ECO:0000256" key="3">
    <source>
        <dbReference type="SAM" id="MobiDB-lite"/>
    </source>
</evidence>
<keyword evidence="1 2" id="KW-0238">DNA-binding</keyword>
<evidence type="ECO:0000313" key="5">
    <source>
        <dbReference type="EMBL" id="KAG0294500.1"/>
    </source>
</evidence>